<dbReference type="VEuPathDB" id="FungiDB:Z518_11114"/>
<dbReference type="HOGENOM" id="CLU_003121_1_0_1"/>
<dbReference type="PANTHER" id="PTHR37535">
    <property type="entry name" value="FLUG DOMAIN PROTEIN"/>
    <property type="match status" value="1"/>
</dbReference>
<keyword evidence="3" id="KW-1185">Reference proteome</keyword>
<feature type="region of interest" description="Disordered" evidence="1">
    <location>
        <begin position="746"/>
        <end position="838"/>
    </location>
</feature>
<feature type="compositionally biased region" description="Polar residues" evidence="1">
    <location>
        <begin position="936"/>
        <end position="945"/>
    </location>
</feature>
<name>A0A0D2FC65_9EURO</name>
<dbReference type="AlphaFoldDB" id="A0A0D2FC65"/>
<dbReference type="PANTHER" id="PTHR37535:SF3">
    <property type="entry name" value="FLUG DOMAIN-CONTAINING PROTEIN"/>
    <property type="match status" value="1"/>
</dbReference>
<feature type="compositionally biased region" description="Basic and acidic residues" evidence="1">
    <location>
        <begin position="949"/>
        <end position="965"/>
    </location>
</feature>
<reference evidence="2 3" key="1">
    <citation type="submission" date="2015-01" db="EMBL/GenBank/DDBJ databases">
        <title>The Genome Sequence of Rhinocladiella mackenzie CBS 650.93.</title>
        <authorList>
            <consortium name="The Broad Institute Genomics Platform"/>
            <person name="Cuomo C."/>
            <person name="de Hoog S."/>
            <person name="Gorbushina A."/>
            <person name="Stielow B."/>
            <person name="Teixiera M."/>
            <person name="Abouelleil A."/>
            <person name="Chapman S.B."/>
            <person name="Priest M."/>
            <person name="Young S.K."/>
            <person name="Wortman J."/>
            <person name="Nusbaum C."/>
            <person name="Birren B."/>
        </authorList>
    </citation>
    <scope>NUCLEOTIDE SEQUENCE [LARGE SCALE GENOMIC DNA]</scope>
    <source>
        <strain evidence="2 3">CBS 650.93</strain>
    </source>
</reference>
<protein>
    <submittedName>
        <fullName evidence="2">Uncharacterized protein</fullName>
    </submittedName>
</protein>
<evidence type="ECO:0000313" key="2">
    <source>
        <dbReference type="EMBL" id="KIW99701.1"/>
    </source>
</evidence>
<gene>
    <name evidence="2" type="ORF">Z518_11114</name>
</gene>
<sequence length="1012" mass="115650">MDRRTRRPPTVDELVARAAARGYKRGAHIEKDKVRKQGKHNSTTKTNQNATLHRYDLWTLYELRDTAIQQGLSPPNEEMAREHCLRPEMKVPDLATIKDFIRFYAATSDPRIDEEVSTVDSLNTVAEWFFAGFARVTKTEIKEEDRKEVYDFVRTTLVEEGLAVNKHRPKYNFTVEVLTLVQITLWTKDDLIFIPERYRIQTTFITNVYCWTGARISAFFTGGFRYGDTEIVLQRAEGSRHWRATWRLDQRWVKNNRDPDNIVVRIDDLFGTAHREHEMFIYNETGFLLQMALADGALFGIHSIKDLLKKRIPYGENVLVLRYNESALKKPILRKCTKEGGVTDEPMPKSAFVNIWRSNCSNAGLFEIPTIHAIRRGLGKKVDKNYTPVQRSQHLTQADLGVFGQSYVANCSSVDGQAAFLGEPSDHRHIEYFQSVERFLEPGLPNELPARRLDELSRDPRLCELQEQLASLEREGTTGPVVNEAKRWLSNYRRKLYKKALRGYQQWWVRDRRDWKILTNGQERPNDPSNTDLVQHLSLLIPERGRLAQWMCQDEPLSPESMWQAMRDLHSLCTRDLTVLYLPGLNPREGRCPVKSCQKLMDDLPKNRRNHHIQTCVHHDMAKKLRQLPSHIHYCHLCFNWVVGEDEWESHCASHLSSLATKRCGTLSYGYTLVRPAYSPFRLGKKGLSAADRLQSWNRDFDLWKEVNKEIQRCRWPMMCPYPLCDVSLTDDRDLRFHFIDDHKLSRTRPGRSTAKDLPPKVTASIRPHSPDEKLTLDEGADGIRSCRKRKSPSSSGALKWMPPQSLDSTAATSEKRLPDRPPKRKKQKQQTPSPSTICPEVIVIDEEVSDDYAAPSTVDSIMFFPPGPLGIEDDDKCTDLKCDPFPRHCVTSIETIHSLESADCNDNSNLDVIFDQYLRSPSLSPPPSPPGSSEDGATSESSGATLIHAERDLPRGGAELHTETVKSPVLEEVSDDVSRREGARDEEGHLSESKWPSRSTAGPSASNHAPP</sequence>
<dbReference type="EMBL" id="KN847485">
    <property type="protein sequence ID" value="KIW99701.1"/>
    <property type="molecule type" value="Genomic_DNA"/>
</dbReference>
<dbReference type="Proteomes" id="UP000053617">
    <property type="component" value="Unassembled WGS sequence"/>
</dbReference>
<accession>A0A0D2FC65</accession>
<proteinExistence type="predicted"/>
<feature type="compositionally biased region" description="Polar residues" evidence="1">
    <location>
        <begin position="995"/>
        <end position="1012"/>
    </location>
</feature>
<dbReference type="RefSeq" id="XP_013266838.1">
    <property type="nucleotide sequence ID" value="XM_013411384.1"/>
</dbReference>
<feature type="compositionally biased region" description="Basic and acidic residues" evidence="1">
    <location>
        <begin position="977"/>
        <end position="993"/>
    </location>
</feature>
<feature type="region of interest" description="Disordered" evidence="1">
    <location>
        <begin position="22"/>
        <end position="48"/>
    </location>
</feature>
<organism evidence="2 3">
    <name type="scientific">Rhinocladiella mackenziei CBS 650.93</name>
    <dbReference type="NCBI Taxonomy" id="1442369"/>
    <lineage>
        <taxon>Eukaryota</taxon>
        <taxon>Fungi</taxon>
        <taxon>Dikarya</taxon>
        <taxon>Ascomycota</taxon>
        <taxon>Pezizomycotina</taxon>
        <taxon>Eurotiomycetes</taxon>
        <taxon>Chaetothyriomycetidae</taxon>
        <taxon>Chaetothyriales</taxon>
        <taxon>Herpotrichiellaceae</taxon>
        <taxon>Rhinocladiella</taxon>
    </lineage>
</organism>
<evidence type="ECO:0000256" key="1">
    <source>
        <dbReference type="SAM" id="MobiDB-lite"/>
    </source>
</evidence>
<dbReference type="GeneID" id="25299185"/>
<dbReference type="OrthoDB" id="5400577at2759"/>
<dbReference type="Pfam" id="PF11917">
    <property type="entry name" value="DUF3435"/>
    <property type="match status" value="1"/>
</dbReference>
<dbReference type="InterPro" id="IPR021842">
    <property type="entry name" value="DUF3435"/>
</dbReference>
<evidence type="ECO:0000313" key="3">
    <source>
        <dbReference type="Proteomes" id="UP000053617"/>
    </source>
</evidence>
<feature type="region of interest" description="Disordered" evidence="1">
    <location>
        <begin position="919"/>
        <end position="1012"/>
    </location>
</feature>
<dbReference type="STRING" id="1442369.A0A0D2FC65"/>